<evidence type="ECO:0000256" key="7">
    <source>
        <dbReference type="ARBA" id="ARBA00047899"/>
    </source>
</evidence>
<keyword evidence="6" id="KW-0067">ATP-binding</keyword>
<dbReference type="InterPro" id="IPR011009">
    <property type="entry name" value="Kinase-like_dom_sf"/>
</dbReference>
<dbReference type="PROSITE" id="PS50011">
    <property type="entry name" value="PROTEIN_KINASE_DOM"/>
    <property type="match status" value="1"/>
</dbReference>
<evidence type="ECO:0000256" key="3">
    <source>
        <dbReference type="ARBA" id="ARBA00022679"/>
    </source>
</evidence>
<keyword evidence="11" id="KW-1185">Reference proteome</keyword>
<comment type="catalytic activity">
    <reaction evidence="7">
        <text>L-threonyl-[protein] + ATP = O-phospho-L-threonyl-[protein] + ADP + H(+)</text>
        <dbReference type="Rhea" id="RHEA:46608"/>
        <dbReference type="Rhea" id="RHEA-COMP:11060"/>
        <dbReference type="Rhea" id="RHEA-COMP:11605"/>
        <dbReference type="ChEBI" id="CHEBI:15378"/>
        <dbReference type="ChEBI" id="CHEBI:30013"/>
        <dbReference type="ChEBI" id="CHEBI:30616"/>
        <dbReference type="ChEBI" id="CHEBI:61977"/>
        <dbReference type="ChEBI" id="CHEBI:456216"/>
        <dbReference type="EC" id="2.7.11.1"/>
    </reaction>
</comment>
<evidence type="ECO:0000256" key="5">
    <source>
        <dbReference type="ARBA" id="ARBA00022777"/>
    </source>
</evidence>
<dbReference type="GO" id="GO:0004674">
    <property type="term" value="F:protein serine/threonine kinase activity"/>
    <property type="evidence" value="ECO:0007669"/>
    <property type="project" value="UniProtKB-KW"/>
</dbReference>
<comment type="catalytic activity">
    <reaction evidence="8">
        <text>L-seryl-[protein] + ATP = O-phospho-L-seryl-[protein] + ADP + H(+)</text>
        <dbReference type="Rhea" id="RHEA:17989"/>
        <dbReference type="Rhea" id="RHEA-COMP:9863"/>
        <dbReference type="Rhea" id="RHEA-COMP:11604"/>
        <dbReference type="ChEBI" id="CHEBI:15378"/>
        <dbReference type="ChEBI" id="CHEBI:29999"/>
        <dbReference type="ChEBI" id="CHEBI:30616"/>
        <dbReference type="ChEBI" id="CHEBI:83421"/>
        <dbReference type="ChEBI" id="CHEBI:456216"/>
        <dbReference type="EC" id="2.7.11.1"/>
    </reaction>
</comment>
<evidence type="ECO:0000259" key="9">
    <source>
        <dbReference type="PROSITE" id="PS50011"/>
    </source>
</evidence>
<dbReference type="Pfam" id="PF00069">
    <property type="entry name" value="Pkinase"/>
    <property type="match status" value="1"/>
</dbReference>
<protein>
    <recommendedName>
        <fullName evidence="1">non-specific serine/threonine protein kinase</fullName>
        <ecNumber evidence="1">2.7.11.1</ecNumber>
    </recommendedName>
</protein>
<dbReference type="GO" id="GO:0005524">
    <property type="term" value="F:ATP binding"/>
    <property type="evidence" value="ECO:0007669"/>
    <property type="project" value="UniProtKB-KW"/>
</dbReference>
<proteinExistence type="predicted"/>
<dbReference type="PANTHER" id="PTHR24356:SF395">
    <property type="entry name" value="SERINE_THREONINE PROTEIN KINASE IRE-RELATED"/>
    <property type="match status" value="1"/>
</dbReference>
<evidence type="ECO:0000256" key="8">
    <source>
        <dbReference type="ARBA" id="ARBA00048679"/>
    </source>
</evidence>
<feature type="non-terminal residue" evidence="10">
    <location>
        <position position="1"/>
    </location>
</feature>
<dbReference type="EC" id="2.7.11.1" evidence="1"/>
<organism evidence="10 11">
    <name type="scientific">Trifolium subterraneum</name>
    <name type="common">Subterranean clover</name>
    <dbReference type="NCBI Taxonomy" id="3900"/>
    <lineage>
        <taxon>Eukaryota</taxon>
        <taxon>Viridiplantae</taxon>
        <taxon>Streptophyta</taxon>
        <taxon>Embryophyta</taxon>
        <taxon>Tracheophyta</taxon>
        <taxon>Spermatophyta</taxon>
        <taxon>Magnoliopsida</taxon>
        <taxon>eudicotyledons</taxon>
        <taxon>Gunneridae</taxon>
        <taxon>Pentapetalae</taxon>
        <taxon>rosids</taxon>
        <taxon>fabids</taxon>
        <taxon>Fabales</taxon>
        <taxon>Fabaceae</taxon>
        <taxon>Papilionoideae</taxon>
        <taxon>50 kb inversion clade</taxon>
        <taxon>NPAAA clade</taxon>
        <taxon>Hologalegina</taxon>
        <taxon>IRL clade</taxon>
        <taxon>Trifolieae</taxon>
        <taxon>Trifolium</taxon>
    </lineage>
</organism>
<feature type="domain" description="Protein kinase" evidence="9">
    <location>
        <begin position="1"/>
        <end position="96"/>
    </location>
</feature>
<dbReference type="InterPro" id="IPR050236">
    <property type="entry name" value="Ser_Thr_kinase_AGC"/>
</dbReference>
<evidence type="ECO:0000256" key="4">
    <source>
        <dbReference type="ARBA" id="ARBA00022741"/>
    </source>
</evidence>
<reference evidence="11" key="1">
    <citation type="journal article" date="2017" name="Front. Plant Sci.">
        <title>Climate Clever Clovers: New Paradigm to Reduce the Environmental Footprint of Ruminants by Breeding Low Methanogenic Forages Utilizing Haplotype Variation.</title>
        <authorList>
            <person name="Kaur P."/>
            <person name="Appels R."/>
            <person name="Bayer P.E."/>
            <person name="Keeble-Gagnere G."/>
            <person name="Wang J."/>
            <person name="Hirakawa H."/>
            <person name="Shirasawa K."/>
            <person name="Vercoe P."/>
            <person name="Stefanova K."/>
            <person name="Durmic Z."/>
            <person name="Nichols P."/>
            <person name="Revell C."/>
            <person name="Isobe S.N."/>
            <person name="Edwards D."/>
            <person name="Erskine W."/>
        </authorList>
    </citation>
    <scope>NUCLEOTIDE SEQUENCE [LARGE SCALE GENOMIC DNA]</scope>
    <source>
        <strain evidence="11">cv. Daliak</strain>
    </source>
</reference>
<feature type="non-terminal residue" evidence="10">
    <location>
        <position position="96"/>
    </location>
</feature>
<evidence type="ECO:0000313" key="11">
    <source>
        <dbReference type="Proteomes" id="UP000242715"/>
    </source>
</evidence>
<gene>
    <name evidence="10" type="ORF">TSUD_267920</name>
</gene>
<dbReference type="AlphaFoldDB" id="A0A2Z6PI95"/>
<evidence type="ECO:0000313" key="10">
    <source>
        <dbReference type="EMBL" id="GAU44297.1"/>
    </source>
</evidence>
<dbReference type="GO" id="GO:0035556">
    <property type="term" value="P:intracellular signal transduction"/>
    <property type="evidence" value="ECO:0007669"/>
    <property type="project" value="TreeGrafter"/>
</dbReference>
<dbReference type="OrthoDB" id="162894at2759"/>
<evidence type="ECO:0000256" key="6">
    <source>
        <dbReference type="ARBA" id="ARBA00022840"/>
    </source>
</evidence>
<accession>A0A2Z6PI95</accession>
<dbReference type="Gene3D" id="1.10.510.10">
    <property type="entry name" value="Transferase(Phosphotransferase) domain 1"/>
    <property type="match status" value="1"/>
</dbReference>
<keyword evidence="3" id="KW-0808">Transferase</keyword>
<dbReference type="EMBL" id="DF974032">
    <property type="protein sequence ID" value="GAU44297.1"/>
    <property type="molecule type" value="Genomic_DNA"/>
</dbReference>
<dbReference type="InterPro" id="IPR000719">
    <property type="entry name" value="Prot_kinase_dom"/>
</dbReference>
<dbReference type="SUPFAM" id="SSF56112">
    <property type="entry name" value="Protein kinase-like (PK-like)"/>
    <property type="match status" value="1"/>
</dbReference>
<sequence>LTDFGLSKVGLINSTDDLSAPSSFTNGFLGDDERNAQHFSKREARQQQGVVGTPDYLAPEILLGMGHGATADWWSVGVILYELLVGIPPFNAEHPQ</sequence>
<keyword evidence="5" id="KW-0418">Kinase</keyword>
<keyword evidence="2" id="KW-0723">Serine/threonine-protein kinase</keyword>
<name>A0A2Z6PI95_TRISU</name>
<keyword evidence="4" id="KW-0547">Nucleotide-binding</keyword>
<evidence type="ECO:0000256" key="2">
    <source>
        <dbReference type="ARBA" id="ARBA00022527"/>
    </source>
</evidence>
<evidence type="ECO:0000256" key="1">
    <source>
        <dbReference type="ARBA" id="ARBA00012513"/>
    </source>
</evidence>
<dbReference type="PANTHER" id="PTHR24356">
    <property type="entry name" value="SERINE/THREONINE-PROTEIN KINASE"/>
    <property type="match status" value="1"/>
</dbReference>
<dbReference type="Proteomes" id="UP000242715">
    <property type="component" value="Unassembled WGS sequence"/>
</dbReference>